<keyword evidence="2" id="KW-1185">Reference proteome</keyword>
<protein>
    <submittedName>
        <fullName evidence="1">Uncharacterized protein</fullName>
    </submittedName>
</protein>
<dbReference type="Proteomes" id="UP001420932">
    <property type="component" value="Unassembled WGS sequence"/>
</dbReference>
<gene>
    <name evidence="1" type="ORF">Syun_008707</name>
</gene>
<accession>A0AAP0PMT9</accession>
<dbReference type="EMBL" id="JBBNAF010000004">
    <property type="protein sequence ID" value="KAK9150398.1"/>
    <property type="molecule type" value="Genomic_DNA"/>
</dbReference>
<comment type="caution">
    <text evidence="1">The sequence shown here is derived from an EMBL/GenBank/DDBJ whole genome shotgun (WGS) entry which is preliminary data.</text>
</comment>
<evidence type="ECO:0000313" key="1">
    <source>
        <dbReference type="EMBL" id="KAK9150398.1"/>
    </source>
</evidence>
<proteinExistence type="predicted"/>
<sequence>MVDSLLRIQHNIINESFELNLNMVQHKYVDVLYRRLCEYVSIRAFKLIRDQSERGEEDGHDFALCGFNIRTTYGLPCGTR</sequence>
<dbReference type="AlphaFoldDB" id="A0AAP0PMT9"/>
<evidence type="ECO:0000313" key="2">
    <source>
        <dbReference type="Proteomes" id="UP001420932"/>
    </source>
</evidence>
<organism evidence="1 2">
    <name type="scientific">Stephania yunnanensis</name>
    <dbReference type="NCBI Taxonomy" id="152371"/>
    <lineage>
        <taxon>Eukaryota</taxon>
        <taxon>Viridiplantae</taxon>
        <taxon>Streptophyta</taxon>
        <taxon>Embryophyta</taxon>
        <taxon>Tracheophyta</taxon>
        <taxon>Spermatophyta</taxon>
        <taxon>Magnoliopsida</taxon>
        <taxon>Ranunculales</taxon>
        <taxon>Menispermaceae</taxon>
        <taxon>Menispermoideae</taxon>
        <taxon>Cissampelideae</taxon>
        <taxon>Stephania</taxon>
    </lineage>
</organism>
<reference evidence="1 2" key="1">
    <citation type="submission" date="2024-01" db="EMBL/GenBank/DDBJ databases">
        <title>Genome assemblies of Stephania.</title>
        <authorList>
            <person name="Yang L."/>
        </authorList>
    </citation>
    <scope>NUCLEOTIDE SEQUENCE [LARGE SCALE GENOMIC DNA]</scope>
    <source>
        <strain evidence="1">YNDBR</strain>
        <tissue evidence="1">Leaf</tissue>
    </source>
</reference>
<name>A0AAP0PMT9_9MAGN</name>